<evidence type="ECO:0000256" key="7">
    <source>
        <dbReference type="ARBA" id="ARBA00023163"/>
    </source>
</evidence>
<comment type="subunit">
    <text evidence="9">Component of the Mediator complex.</text>
</comment>
<feature type="compositionally biased region" description="Low complexity" evidence="10">
    <location>
        <begin position="568"/>
        <end position="583"/>
    </location>
</feature>
<organism evidence="13 14">
    <name type="scientific">Schistosoma rodhaini</name>
    <dbReference type="NCBI Taxonomy" id="6188"/>
    <lineage>
        <taxon>Eukaryota</taxon>
        <taxon>Metazoa</taxon>
        <taxon>Spiralia</taxon>
        <taxon>Lophotrochozoa</taxon>
        <taxon>Platyhelminthes</taxon>
        <taxon>Trematoda</taxon>
        <taxon>Digenea</taxon>
        <taxon>Strigeidida</taxon>
        <taxon>Schistosomatoidea</taxon>
        <taxon>Schistosomatidae</taxon>
        <taxon>Schistosoma</taxon>
    </lineage>
</organism>
<evidence type="ECO:0000259" key="12">
    <source>
        <dbReference type="Pfam" id="PF18296"/>
    </source>
</evidence>
<feature type="region of interest" description="Disordered" evidence="10">
    <location>
        <begin position="869"/>
        <end position="924"/>
    </location>
</feature>
<feature type="domain" description="MID" evidence="12">
    <location>
        <begin position="1496"/>
        <end position="1759"/>
    </location>
</feature>
<feature type="domain" description="Mediator complex subunit Med13 C-terminal" evidence="11">
    <location>
        <begin position="1834"/>
        <end position="2131"/>
    </location>
</feature>
<feature type="region of interest" description="Disordered" evidence="10">
    <location>
        <begin position="2354"/>
        <end position="2377"/>
    </location>
</feature>
<dbReference type="Pfam" id="PF06333">
    <property type="entry name" value="Med13_C"/>
    <property type="match status" value="2"/>
</dbReference>
<dbReference type="Proteomes" id="UP000050792">
    <property type="component" value="Unassembled WGS sequence"/>
</dbReference>
<evidence type="ECO:0000256" key="9">
    <source>
        <dbReference type="RuleBase" id="RU364134"/>
    </source>
</evidence>
<evidence type="ECO:0000259" key="11">
    <source>
        <dbReference type="Pfam" id="PF06333"/>
    </source>
</evidence>
<keyword evidence="6 9" id="KW-0010">Activator</keyword>
<dbReference type="InterPro" id="IPR041285">
    <property type="entry name" value="MID_MedPIWI"/>
</dbReference>
<evidence type="ECO:0000256" key="1">
    <source>
        <dbReference type="ARBA" id="ARBA00004123"/>
    </source>
</evidence>
<comment type="similarity">
    <text evidence="2 9">Belongs to the Mediator complex subunit 13 family.</text>
</comment>
<reference evidence="14" key="2">
    <citation type="submission" date="2023-11" db="UniProtKB">
        <authorList>
            <consortium name="WormBaseParasite"/>
        </authorList>
    </citation>
    <scope>IDENTIFICATION</scope>
</reference>
<reference evidence="13" key="1">
    <citation type="submission" date="2022-06" db="EMBL/GenBank/DDBJ databases">
        <authorList>
            <person name="Berger JAMES D."/>
            <person name="Berger JAMES D."/>
        </authorList>
    </citation>
    <scope>NUCLEOTIDE SEQUENCE [LARGE SCALE GENOMIC DNA]</scope>
</reference>
<feature type="compositionally biased region" description="Basic and acidic residues" evidence="10">
    <location>
        <begin position="454"/>
        <end position="466"/>
    </location>
</feature>
<dbReference type="PANTHER" id="PTHR48249:SF3">
    <property type="entry name" value="MEDIATOR OF RNA POLYMERASE II TRANSCRIPTION SUBUNIT 13"/>
    <property type="match status" value="1"/>
</dbReference>
<evidence type="ECO:0000313" key="14">
    <source>
        <dbReference type="WBParaSite" id="SRDH1_48410.7"/>
    </source>
</evidence>
<dbReference type="InterPro" id="IPR009401">
    <property type="entry name" value="Med13_C"/>
</dbReference>
<dbReference type="GO" id="GO:0003713">
    <property type="term" value="F:transcription coactivator activity"/>
    <property type="evidence" value="ECO:0007669"/>
    <property type="project" value="TreeGrafter"/>
</dbReference>
<evidence type="ECO:0000256" key="8">
    <source>
        <dbReference type="ARBA" id="ARBA00023242"/>
    </source>
</evidence>
<comment type="subcellular location">
    <subcellularLocation>
        <location evidence="1 9">Nucleus</location>
    </subcellularLocation>
</comment>
<feature type="compositionally biased region" description="Polar residues" evidence="10">
    <location>
        <begin position="588"/>
        <end position="604"/>
    </location>
</feature>
<proteinExistence type="inferred from homology"/>
<feature type="region of interest" description="Disordered" evidence="10">
    <location>
        <begin position="549"/>
        <end position="621"/>
    </location>
</feature>
<name>A0AA85FG02_9TREM</name>
<dbReference type="WBParaSite" id="SRDH1_48410.7">
    <property type="protein sequence ID" value="SRDH1_48410.7"/>
    <property type="gene ID" value="SRDH1_48410"/>
</dbReference>
<keyword evidence="4 9" id="KW-0678">Repressor</keyword>
<feature type="compositionally biased region" description="Polar residues" evidence="10">
    <location>
        <begin position="549"/>
        <end position="567"/>
    </location>
</feature>
<keyword evidence="7 9" id="KW-0804">Transcription</keyword>
<evidence type="ECO:0000256" key="6">
    <source>
        <dbReference type="ARBA" id="ARBA00023159"/>
    </source>
</evidence>
<dbReference type="GO" id="GO:0045944">
    <property type="term" value="P:positive regulation of transcription by RNA polymerase II"/>
    <property type="evidence" value="ECO:0007669"/>
    <property type="project" value="TreeGrafter"/>
</dbReference>
<feature type="compositionally biased region" description="Pro residues" evidence="10">
    <location>
        <begin position="869"/>
        <end position="880"/>
    </location>
</feature>
<feature type="domain" description="Mediator complex subunit Med13 C-terminal" evidence="11">
    <location>
        <begin position="2295"/>
        <end position="2420"/>
    </location>
</feature>
<sequence>MSSMSQSTGPNDASLEHCFTNIFALTDFSGIQYRKYILHTPKEYHDPLNDPIIKSYTLCQKYGVLSAWVRSKPESSDLSNPCAFSKFAKELWVFWYGNDDFPNADSCILPELRREDHGNWRQGLSYETRTVLFRALHNVVERCLLTKGFVRLGKWFVQPRKCGCNDDNVQYSVSFSFFLHGESTVCASLDIRQHAAVQRVGVEHIQSCIASQSTIPVILAPYGISAKLTGFGFEKKDGDLMVESEAWSTFYPLKSSHECDPAMSGVTGLPFFAMATPTHQNPRQQNKFSSDKKRTVEEINRRFPDTPPKFVEVIVDGFRMRYPMCFVLITSVNDSPSQSDYNPTPYDEAIHLSDVSGHNLSTNVSAPYMSNKCSMYNAHIPNKMKTSRFWRVNKRRKRPSIKMNTPGTSLLKSIIPSSSLQSDFLVDVRHIYLAGRTLQCASQHNRLPSMKPEWQSKRSRSTDKSDMSCSTDGLTTSVSPEMCSLYIQDPCTILQCCCNRFSRVRRTSVGGSFHQQDPFIRRSLKSSIHFNVPPCDRPRTPLSMITTNLTATHDPSMPTLSPQQPAPNQNSNLSSNTLNELNNDLACDQNTSQTTPSSTHLSTAPQPPSLLPKPESNSDLSSVVKIPNGLVTTDSPVSSDHQTQYAKMSARHIPIASVSVMKRDLFNTWLARHAAQELQKESSSDIKRPNLCLNIPDRIEREQCICPEGITLQSTIEQSSPSFPNYSIVEDNTLYKENNVTTDEYSFRNKRLRTAICRTDFNECSLNDGAQGITTDITNVNFTSANSYSPDMKVGVTECNGLIDDQHINPGGSETNSHSGLMHSNGSIMNNSSGTFSRNVGLITHRGVSLASSTGSGPIGPAELALMLPTPPSHDAPQPSPVDGVSVSTNRMNPSTTSVSTPGPGSPSVQTIQDSLSSSVTDTSSHSIPVPFQSVNSPSSCQNQGLWHLAKLPCIQNLGSVSMESQDWSFVQPCAAYLGMTSNYQIPHDEISSFSKSLPQLKWSYDHRASNQKSVSSDCVDPHFTPNGLIVNTGNQSTTSKSWLMSPNSFPPTSLHRNVTNTNNKPCSPQQLNESGTTCPITGFVKSADCTNPNTSYVEDFTEWLSSLLETNGLLVNLILSDSMLNLFKDHNFDSCNICECTSSILGSEIGLYLSNSISTTSPCSKSGRTNTSTFGGHDLVGGSGFHFTRGCKCGFSAVMNQKYVVNGNLFYEDEIEVTRLSVRSSLSQSNENLYTRPPNYRTRQGWWVTSSHPSVSHLLLLQRIMSSVFEEFSVRQITDQLRWNMLSCDQVIKENKLEYDNACALISSAIRNSVETVRPRRVVGHADNIDSITTDTPHSASETGAYIHPSFFLKAHSKMPQNQNDQIRLLTTMRPWLQEAISSTRMLESNYTVDGPLTWKAFHQLAGRGSDETCKPQPIPQLRVSSCDQENLLISPFALRDWDRLSLFPLSRPKRIAYAVILPSDSHMLSDSTSNIPNVLMSDGTDTNSFSLTSNSLRRNLVDFLKELSHTYEACHLGQHFPYYKPEAGSPDTAFIPVFPNPERLSISESDNFVSIHPDLLKTLTEQLGNHSLCGESVLRIIQNYACSSVNSAIAALKKHGVAVEFCSDTNLRSALFPPFDSIKSEKPSIPVKINQDDIKLNIVNRPSVSSRIDSSCSVRYSNGEGSFTTSLDTSSWGAGSDVYLVIYILNPFCYLYDVSMELGRLVMQSLIGSANHILNSLPESWRSRVTTQILSVDHVMSDYLPRLRPLALAIYTSVNRFIEPSLINANRTLTGIGPAAEKEIISNEKDLFLLLSVLIRRHSTRPQNQNTLNRNEIVFKITMRFHKRTIFAPPYTLMNSRGVLSQLDISSEPIDRSSVLFVAYCLSQDQQWLLATFTDEQGGLLDHTLINIRVPTRYFTEIENQRFQPTESNKHILSPRRIGLARLWDYIINLISQTANAWRLVVGRIGRLGQGELKGWNGLLGRKSLQDVNKFFRERCSACSTSSCVPSHSSSINNGSKPMLNLINSFTGASSCTHELPSLISACLVSLEPQSTFRVYPGFGLCSDESWTYGGGGGGGNTGGGGGSGGAGSTGASGGLSNGANNAFYGANASPLAMRMMSLLDTPTTPIETPSATHILVFPTSTSASGVSEHEPSGLAEVIYGMGSDDMNVFDWLLPNDPGLDDLVPPNGSTAEMLADFGNPSELNFGLSDLGPPVCVSGVNDGTGKSSNTRLGDGSDVLHGHNEYTVGFHDNRGHGCSDVMGLRGLDSGLLDLGPNQLSNVGGYLSEHLFGHAVNPLNTMPFGIHDPTDEVGSLMQQPLAMGYYISTASAGPLPSWFWIACPHSKFQYPVCLKSALHLQTTLVGVDDAAAAAPPPTGGSSGPGVGPSSNRPGHLLDSNSTCDVLRYVLETYNALSWLTIDPTTNDRRTCLPIHILSLSQIYQAFEAFT</sequence>
<evidence type="ECO:0000256" key="4">
    <source>
        <dbReference type="ARBA" id="ARBA00022491"/>
    </source>
</evidence>
<feature type="region of interest" description="Disordered" evidence="10">
    <location>
        <begin position="446"/>
        <end position="471"/>
    </location>
</feature>
<comment type="function">
    <text evidence="9">Component of the Mediator complex, a coactivator involved in regulated transcription of nearly all RNA polymerase II-dependent genes. Mediator functions as a bridge to convey information from gene-specific regulatory proteins to the basal RNA polymerase II transcription machinery. Mediator is recruited to promoters by direct interactions with regulatory proteins and serves as a scaffold for the assembly of a functional preinitiation complex with RNA polymerase II and the general transcription factors.</text>
</comment>
<dbReference type="InterPro" id="IPR051139">
    <property type="entry name" value="Mediator_complx_sub13"/>
</dbReference>
<evidence type="ECO:0000256" key="5">
    <source>
        <dbReference type="ARBA" id="ARBA00023015"/>
    </source>
</evidence>
<dbReference type="GO" id="GO:0016592">
    <property type="term" value="C:mediator complex"/>
    <property type="evidence" value="ECO:0007669"/>
    <property type="project" value="InterPro"/>
</dbReference>
<protein>
    <recommendedName>
        <fullName evidence="3 9">Mediator of RNA polymerase II transcription subunit 13</fullName>
    </recommendedName>
</protein>
<evidence type="ECO:0000256" key="2">
    <source>
        <dbReference type="ARBA" id="ARBA00009354"/>
    </source>
</evidence>
<feature type="compositionally biased region" description="Low complexity" evidence="10">
    <location>
        <begin position="894"/>
        <end position="924"/>
    </location>
</feature>
<accession>A0AA85FG02</accession>
<dbReference type="Pfam" id="PF18296">
    <property type="entry name" value="MID_MedPIWI"/>
    <property type="match status" value="1"/>
</dbReference>
<evidence type="ECO:0000313" key="13">
    <source>
        <dbReference type="Proteomes" id="UP000050792"/>
    </source>
</evidence>
<keyword evidence="5 9" id="KW-0805">Transcription regulation</keyword>
<keyword evidence="13" id="KW-1185">Reference proteome</keyword>
<evidence type="ECO:0000256" key="10">
    <source>
        <dbReference type="SAM" id="MobiDB-lite"/>
    </source>
</evidence>
<dbReference type="PANTHER" id="PTHR48249">
    <property type="entry name" value="MEDIATOR OF RNA POLYMERASE II TRANSCRIPTION SUBUNIT 13"/>
    <property type="match status" value="1"/>
</dbReference>
<evidence type="ECO:0000256" key="3">
    <source>
        <dbReference type="ARBA" id="ARBA00019618"/>
    </source>
</evidence>
<keyword evidence="8 9" id="KW-0539">Nucleus</keyword>